<dbReference type="RefSeq" id="XP_013327648.1">
    <property type="nucleotide sequence ID" value="XM_013472194.1"/>
</dbReference>
<dbReference type="InterPro" id="IPR056884">
    <property type="entry name" value="NPHP3-like_N"/>
</dbReference>
<dbReference type="InterPro" id="IPR036770">
    <property type="entry name" value="Ankyrin_rpt-contain_sf"/>
</dbReference>
<dbReference type="InterPro" id="IPR031352">
    <property type="entry name" value="SesA"/>
</dbReference>
<keyword evidence="6" id="KW-1185">Reference proteome</keyword>
<dbReference type="Gene3D" id="1.25.40.20">
    <property type="entry name" value="Ankyrin repeat-containing domain"/>
    <property type="match status" value="2"/>
</dbReference>
<dbReference type="SUPFAM" id="SSF48403">
    <property type="entry name" value="Ankyrin repeat"/>
    <property type="match status" value="1"/>
</dbReference>
<feature type="repeat" description="ANK" evidence="2">
    <location>
        <begin position="944"/>
        <end position="976"/>
    </location>
</feature>
<keyword evidence="2" id="KW-0040">ANK repeat</keyword>
<dbReference type="Pfam" id="PF24883">
    <property type="entry name" value="NPHP3_N"/>
    <property type="match status" value="1"/>
</dbReference>
<dbReference type="EMBL" id="LASV01000209">
    <property type="protein sequence ID" value="KKA21036.1"/>
    <property type="molecule type" value="Genomic_DNA"/>
</dbReference>
<feature type="domain" description="Nephrocystin 3-like N-terminal" evidence="4">
    <location>
        <begin position="210"/>
        <end position="373"/>
    </location>
</feature>
<dbReference type="PANTHER" id="PTHR10039:SF16">
    <property type="entry name" value="GPI INOSITOL-DEACYLASE"/>
    <property type="match status" value="1"/>
</dbReference>
<dbReference type="OrthoDB" id="4772757at2759"/>
<feature type="repeat" description="ANK" evidence="2">
    <location>
        <begin position="822"/>
        <end position="854"/>
    </location>
</feature>
<dbReference type="SUPFAM" id="SSF52540">
    <property type="entry name" value="P-loop containing nucleoside triphosphate hydrolases"/>
    <property type="match status" value="1"/>
</dbReference>
<feature type="repeat" description="ANK" evidence="2">
    <location>
        <begin position="911"/>
        <end position="943"/>
    </location>
</feature>
<proteinExistence type="predicted"/>
<evidence type="ECO:0000313" key="6">
    <source>
        <dbReference type="Proteomes" id="UP000053958"/>
    </source>
</evidence>
<protein>
    <submittedName>
        <fullName evidence="5">Uncharacterized protein</fullName>
    </submittedName>
</protein>
<dbReference type="Pfam" id="PF17107">
    <property type="entry name" value="SesA"/>
    <property type="match status" value="1"/>
</dbReference>
<comment type="caution">
    <text evidence="5">The sequence shown here is derived from an EMBL/GenBank/DDBJ whole genome shotgun (WGS) entry which is preliminary data.</text>
</comment>
<feature type="repeat" description="ANK" evidence="2">
    <location>
        <begin position="760"/>
        <end position="792"/>
    </location>
</feature>
<dbReference type="InterPro" id="IPR002110">
    <property type="entry name" value="Ankyrin_rpt"/>
</dbReference>
<dbReference type="GeneID" id="25317289"/>
<dbReference type="AlphaFoldDB" id="A0A0F4YT66"/>
<evidence type="ECO:0000259" key="4">
    <source>
        <dbReference type="Pfam" id="PF24883"/>
    </source>
</evidence>
<keyword evidence="1" id="KW-0677">Repeat</keyword>
<dbReference type="PROSITE" id="PS50297">
    <property type="entry name" value="ANK_REP_REGION"/>
    <property type="match status" value="4"/>
</dbReference>
<accession>A0A0F4YT66</accession>
<dbReference type="Proteomes" id="UP000053958">
    <property type="component" value="Unassembled WGS sequence"/>
</dbReference>
<dbReference type="Gene3D" id="3.40.50.300">
    <property type="entry name" value="P-loop containing nucleotide triphosphate hydrolases"/>
    <property type="match status" value="1"/>
</dbReference>
<dbReference type="PROSITE" id="PS50088">
    <property type="entry name" value="ANK_REPEAT"/>
    <property type="match status" value="4"/>
</dbReference>
<dbReference type="STRING" id="1408163.A0A0F4YT66"/>
<evidence type="ECO:0000313" key="5">
    <source>
        <dbReference type="EMBL" id="KKA21036.1"/>
    </source>
</evidence>
<feature type="domain" description="NACHT-NTPase and P-loop NTPases N-terminal" evidence="3">
    <location>
        <begin position="11"/>
        <end position="136"/>
    </location>
</feature>
<evidence type="ECO:0000256" key="1">
    <source>
        <dbReference type="ARBA" id="ARBA00022737"/>
    </source>
</evidence>
<name>A0A0F4YT66_RASE3</name>
<dbReference type="SMART" id="SM00248">
    <property type="entry name" value="ANK"/>
    <property type="match status" value="9"/>
</dbReference>
<dbReference type="PANTHER" id="PTHR10039">
    <property type="entry name" value="AMELOGENIN"/>
    <property type="match status" value="1"/>
</dbReference>
<organism evidence="5 6">
    <name type="scientific">Rasamsonia emersonii (strain ATCC 16479 / CBS 393.64 / IMI 116815)</name>
    <dbReference type="NCBI Taxonomy" id="1408163"/>
    <lineage>
        <taxon>Eukaryota</taxon>
        <taxon>Fungi</taxon>
        <taxon>Dikarya</taxon>
        <taxon>Ascomycota</taxon>
        <taxon>Pezizomycotina</taxon>
        <taxon>Eurotiomycetes</taxon>
        <taxon>Eurotiomycetidae</taxon>
        <taxon>Eurotiales</taxon>
        <taxon>Trichocomaceae</taxon>
        <taxon>Rasamsonia</taxon>
    </lineage>
</organism>
<evidence type="ECO:0000259" key="3">
    <source>
        <dbReference type="Pfam" id="PF17107"/>
    </source>
</evidence>
<gene>
    <name evidence="5" type="ORF">T310_4942</name>
</gene>
<dbReference type="InterPro" id="IPR027417">
    <property type="entry name" value="P-loop_NTPase"/>
</dbReference>
<dbReference type="Pfam" id="PF12796">
    <property type="entry name" value="Ank_2"/>
    <property type="match status" value="3"/>
</dbReference>
<reference evidence="5 6" key="1">
    <citation type="submission" date="2015-04" db="EMBL/GenBank/DDBJ databases">
        <authorList>
            <person name="Heijne W.H."/>
            <person name="Fedorova N.D."/>
            <person name="Nierman W.C."/>
            <person name="Vollebregt A.W."/>
            <person name="Zhao Z."/>
            <person name="Wu L."/>
            <person name="Kumar M."/>
            <person name="Stam H."/>
            <person name="van den Berg M.A."/>
            <person name="Pel H.J."/>
        </authorList>
    </citation>
    <scope>NUCLEOTIDE SEQUENCE [LARGE SCALE GENOMIC DNA]</scope>
    <source>
        <strain evidence="5 6">CBS 393.64</strain>
    </source>
</reference>
<sequence length="1047" mass="115175">MAEVLAVMGIIANIVQIVDFGERVISRLNDFHRTVNNCPRAFRQTMTEVPLLVDTLKQTEKGIAAGTVQEDTARALFPVVEGCREQLETLDSLLKKALPKKGDSMGTRNLKALSSLIQEPKVEKLNRSIHRYIQTLTFYHAAAASTAYPSVDSAQTRTSISPFRLSIPPPSANMLTTDDAGEKLAKLRRWLSAPDPSPTQYKLVNERLANTGLWFLKSQKYIRWKTDIMSFLWLYGIPGSGKSVLCSGIVEDVSRDCESDAGKAIAYYYFSFSSLDDQAPEQMIKSLISQFSEKCVRIPASLESVLSSDLTGQRQPPLHKLLDMLRAIMQEFPASYIVLDGLDECPDREGLLGVLTKIVRWELENLHMIVLSRDEPDIRRSLEDICNEKDTVCLRSGLVDEDIGRYVRHRLANDKKLRRWHKDHEIRQEIETKLIEKAQGMFRWAACQMDMLANSINRSLLRKYLRNLPPTLGETYERILCGIDDVYREYARNVLRWLAFSARPLYVEEVAEVVAISDDDCPHFDRDAVLEDPMDVLSICPSLITVVGIPIIGPAPKEFAEEGIPLEQKSFTLAHYSVKEYLLSDLIQKSSASAFWINETAAHSFIAKSCLAYISQFRDKDSVDTETGEQFKLAIYAAEFWPHHVRASGKDATSTYDLAMELLSLKNDNYVNWFRLFDMDHSRDMNLTLTSEDIPAPLYAVSSAGLTEIARLLITEHQLDVNRQCGRLGTALQAASFRGQETTVELLLGFGADPNIEMGDRGSALLLAASRGHFAIVQRLLAAGADVNWPTSHGTALHKALDVAVAKLLIDAGANINAIGGEYGTALQEASYLGRDEVVDLLLKMGAHVNIAALVRKHDSIVDRLLKAGSNLNLQGGRYGTALQAACATGQESRVRDLIAGGADVNLHGGRYGTALHAAVINRHDNIVEILLASGVDIEAHCGQLGTALHAASANGYEEIVKRLLAAGADVNSQGECGTPLQAAIGGGHHKIAVQLLEAGADFSFGGDPYDNPLQAPPYTGANDLINGILNDNATVKKDGGKHGTSL</sequence>
<evidence type="ECO:0000256" key="2">
    <source>
        <dbReference type="PROSITE-ProRule" id="PRU00023"/>
    </source>
</evidence>